<dbReference type="SUPFAM" id="SSF55874">
    <property type="entry name" value="ATPase domain of HSP90 chaperone/DNA topoisomerase II/histidine kinase"/>
    <property type="match status" value="1"/>
</dbReference>
<evidence type="ECO:0000256" key="6">
    <source>
        <dbReference type="ARBA" id="ARBA00023012"/>
    </source>
</evidence>
<dbReference type="SMART" id="SM00065">
    <property type="entry name" value="GAF"/>
    <property type="match status" value="1"/>
</dbReference>
<accession>A0ABQ3IX47</accession>
<dbReference type="CDD" id="cd00082">
    <property type="entry name" value="HisKA"/>
    <property type="match status" value="1"/>
</dbReference>
<dbReference type="PANTHER" id="PTHR45339">
    <property type="entry name" value="HYBRID SIGNAL TRANSDUCTION HISTIDINE KINASE J"/>
    <property type="match status" value="1"/>
</dbReference>
<dbReference type="SMART" id="SM00220">
    <property type="entry name" value="S_TKc"/>
    <property type="match status" value="1"/>
</dbReference>
<dbReference type="InterPro" id="IPR041664">
    <property type="entry name" value="AAA_16"/>
</dbReference>
<evidence type="ECO:0000259" key="12">
    <source>
        <dbReference type="PROSITE" id="PS50894"/>
    </source>
</evidence>
<dbReference type="PROSITE" id="PS50894">
    <property type="entry name" value="HPT"/>
    <property type="match status" value="1"/>
</dbReference>
<dbReference type="InterPro" id="IPR011006">
    <property type="entry name" value="CheY-like_superfamily"/>
</dbReference>
<dbReference type="Gene3D" id="1.10.287.130">
    <property type="match status" value="1"/>
</dbReference>
<dbReference type="PANTHER" id="PTHR45339:SF3">
    <property type="entry name" value="HISTIDINE KINASE"/>
    <property type="match status" value="1"/>
</dbReference>
<name>A0ABQ3IX47_9GAMM</name>
<dbReference type="SUPFAM" id="SSF56112">
    <property type="entry name" value="Protein kinase-like (PK-like)"/>
    <property type="match status" value="1"/>
</dbReference>
<evidence type="ECO:0000256" key="1">
    <source>
        <dbReference type="ARBA" id="ARBA00000085"/>
    </source>
</evidence>
<dbReference type="Pfam" id="PF01590">
    <property type="entry name" value="GAF"/>
    <property type="match status" value="1"/>
</dbReference>
<dbReference type="PROSITE" id="PS50110">
    <property type="entry name" value="RESPONSE_REGULATORY"/>
    <property type="match status" value="2"/>
</dbReference>
<evidence type="ECO:0000259" key="11">
    <source>
        <dbReference type="PROSITE" id="PS50110"/>
    </source>
</evidence>
<reference evidence="14" key="1">
    <citation type="journal article" date="2019" name="Int. J. Syst. Evol. Microbiol.">
        <title>The Global Catalogue of Microorganisms (GCM) 10K type strain sequencing project: providing services to taxonomists for standard genome sequencing and annotation.</title>
        <authorList>
            <consortium name="The Broad Institute Genomics Platform"/>
            <consortium name="The Broad Institute Genome Sequencing Center for Infectious Disease"/>
            <person name="Wu L."/>
            <person name="Ma J."/>
        </authorList>
    </citation>
    <scope>NUCLEOTIDE SEQUENCE [LARGE SCALE GENOMIC DNA]</scope>
    <source>
        <strain evidence="14">CGMCC 1.15922</strain>
    </source>
</reference>
<evidence type="ECO:0000256" key="7">
    <source>
        <dbReference type="PROSITE-ProRule" id="PRU00110"/>
    </source>
</evidence>
<gene>
    <name evidence="13" type="ORF">GCM10011501_28780</name>
</gene>
<evidence type="ECO:0000256" key="3">
    <source>
        <dbReference type="ARBA" id="ARBA00022553"/>
    </source>
</evidence>
<dbReference type="InterPro" id="IPR003018">
    <property type="entry name" value="GAF"/>
</dbReference>
<evidence type="ECO:0000256" key="4">
    <source>
        <dbReference type="ARBA" id="ARBA00022679"/>
    </source>
</evidence>
<dbReference type="InterPro" id="IPR004358">
    <property type="entry name" value="Sig_transdc_His_kin-like_C"/>
</dbReference>
<dbReference type="SUPFAM" id="SSF52172">
    <property type="entry name" value="CheY-like"/>
    <property type="match status" value="2"/>
</dbReference>
<dbReference type="InterPro" id="IPR001789">
    <property type="entry name" value="Sig_transdc_resp-reg_receiver"/>
</dbReference>
<feature type="domain" description="Response regulatory" evidence="11">
    <location>
        <begin position="1884"/>
        <end position="2000"/>
    </location>
</feature>
<dbReference type="InterPro" id="IPR036890">
    <property type="entry name" value="HATPase_C_sf"/>
</dbReference>
<protein>
    <recommendedName>
        <fullName evidence="2">histidine kinase</fullName>
        <ecNumber evidence="2">2.7.13.3</ecNumber>
    </recommendedName>
</protein>
<comment type="catalytic activity">
    <reaction evidence="1">
        <text>ATP + protein L-histidine = ADP + protein N-phospho-L-histidine.</text>
        <dbReference type="EC" id="2.7.13.3"/>
    </reaction>
</comment>
<dbReference type="InterPro" id="IPR036097">
    <property type="entry name" value="HisK_dim/P_sf"/>
</dbReference>
<dbReference type="Pfam" id="PF00072">
    <property type="entry name" value="Response_reg"/>
    <property type="match status" value="2"/>
</dbReference>
<evidence type="ECO:0000313" key="13">
    <source>
        <dbReference type="EMBL" id="GHE97444.1"/>
    </source>
</evidence>
<dbReference type="InterPro" id="IPR008207">
    <property type="entry name" value="Sig_transdc_His_kin_Hpt_dom"/>
</dbReference>
<dbReference type="InterPro" id="IPR029016">
    <property type="entry name" value="GAF-like_dom_sf"/>
</dbReference>
<dbReference type="InterPro" id="IPR027417">
    <property type="entry name" value="P-loop_NTPase"/>
</dbReference>
<organism evidence="13 14">
    <name type="scientific">Thalassotalea profundi</name>
    <dbReference type="NCBI Taxonomy" id="2036687"/>
    <lineage>
        <taxon>Bacteria</taxon>
        <taxon>Pseudomonadati</taxon>
        <taxon>Pseudomonadota</taxon>
        <taxon>Gammaproteobacteria</taxon>
        <taxon>Alteromonadales</taxon>
        <taxon>Colwelliaceae</taxon>
        <taxon>Thalassotalea</taxon>
    </lineage>
</organism>
<feature type="domain" description="HPt" evidence="12">
    <location>
        <begin position="2044"/>
        <end position="2143"/>
    </location>
</feature>
<dbReference type="Pfam" id="PF01627">
    <property type="entry name" value="Hpt"/>
    <property type="match status" value="1"/>
</dbReference>
<dbReference type="PROSITE" id="PS50109">
    <property type="entry name" value="HIS_KIN"/>
    <property type="match status" value="1"/>
</dbReference>
<proteinExistence type="predicted"/>
<dbReference type="Pfam" id="PF02518">
    <property type="entry name" value="HATPase_c"/>
    <property type="match status" value="1"/>
</dbReference>
<feature type="domain" description="Response regulatory" evidence="11">
    <location>
        <begin position="1738"/>
        <end position="1859"/>
    </location>
</feature>
<keyword evidence="14" id="KW-1185">Reference proteome</keyword>
<sequence length="2220" mass="252505">MLSFKDYSIIKELNAISTSISAFLAHNANNEKVLVKRFKKNDNKQSTVQFKQAISLANSIDTNGIVQTIESFEDPFYYYAIYPYHQQYTLYDYSEQSDNLENQLIIAINLCNLISLLHDKKLVINNINATNVFVDDKLKVYLFDLSLVSQYSSIHKRINNNQLDQYNLKAMSPEASGRINKPVEYYSDIYSLGATLFKLFTGQYPFELEDDIELVHAHMAVEPKLANYYQPNVPEQVALILDKLLQKTPEQRYKTVAGLSEDFQQCLHLLTENGEVTPFELAQRDISETLTFPGKLYGRDQEVKTLFNAYQTVQKQHSTQLCVISGYSGVGKSRLIKEIHHPINEEKSYFASGKFEQYKKSTAYFALIESLKELIEQILGESKEELAQWRSIIQQELADNGRLITDLIPDLSLIIGPQKPVEILGPSESKVRFDNTIINLFKALGTRQKLITLFLDDMQWSDLATIKLLEKIINHPEIKHLLLIIAYRDNEIDTFHVLNHFLSIIDDSSTFHSHIKLKPLKANVIKQFIADTLLLDASKVTSFSTAVIKKTGGNPFFTKEFLKSLQEKDLLFLDETNQWAWNIPELDKLSVTDNIVDLMVARIRRLSEFQQDILHVTACIGASAHLNIIADILHKKNDVIMHHLKAMIEHGLISAFSQTDNDTIETIRFVHDKIQQAAYSLERPIPKSAIHYSIAEYYLALLNKHHDVNIFDYIEHLNNAAPLYIDQDKELLLVTYNIEAGQKALTANAYSNAFYYFEQAEQYLGNNRWNTHYLQAKQVILGKANASYLTQDFEQINEIYQQNQQYLSNKVEKVNLAKIQILALIAQNNMPEALSLGLSILSELGFDLAHQSDIANRYLSLENYYENKPISQFIDLPIMTDEIGLAALDILNTIQTPAYLINPNDFLAVAYTSMKICLSSGISAISSKVFVTHALLLCGAFNKFKDGLAFANLATEISNKFPLPYREIEVEFTRNVSVIHWNKHLKETLAPLEHNFYHGIDVGNIEYAFHSILFFCTHQLFSGESLDKVDAIFKKYSQLMAEKKQAYQLGLTQVWHQFLLNLSDHKKIQVNFEGPAFNEYKSLYFLQETNNTTTLFAYHSAKMALAYLLSDDVQAKEQFELAEPLAASVVSLYHFSEFFYYGALVLAKQCKALTQESQVFKDIFEKLKQYQHLLQLWAQNAPENYLHKAQLIAAEIAHIEKQPNAWQLYDDAINSASQQGYIQYQAQAQELVAQYWLTFDKPDIATNYLQSSYEKFLIWGAHAKAKQLKRKYKSLRYFNHAKINSELSSSPKNSYTQSLDLASVLKASETLSGEADLQAYLHRMMVIIIENAGAQKGALLLQTEGILNVEIAIGNYGKSASENQLPYSLINYVARRQQAKIIENSVAESKFSNDPYFENNHPKSVICLPSIVKGNLMGVVYLEHYAIENAFTNERVSVLQLLADQTAISFDNAKLYQQVLSYSRNLEHQIHERTKELASEKIKAEQASQAKSNFLANMSHEIRTPMNAIIGLSQLALRTNLNGAQKDYLEKIQDSSKSLLELINDILDFSKIEAQKMSLERVTFSLSDILQRVVNVCTYKVHEKGLEFVIDINNNVPQTLIGDPLRLQQIIINLANNAIKFTNEGSIHIHIEKLNSNKVITELKFSVHDTGIGMTDEQTKRLFESFSQADDSVTRKYGGTGLGLAISKQLAELMDGKIWVVSEHNKGSSFSFTAKFEQCSQQSNAKLTFNRQALSSLKVLVADDIDITRKVLLNALSHIGIQADGVNDGQHALEQVLSAEKLAQPYDLVLMDWKMPIMDGIEAARKIQQQAQGKPPHILMVSAYDKDEAKRFAKDVEIEKFIEKPIEQSVLVDSIIELLSKESQPIQALDVEHQVIIPDLSDFKVLLVEDNLINQQVAKEFLADTGISIECAENGVIALEKLAIAPFDIVLMDIQMPEMDGLTAATEIRNTLKLIDLPIIAMTAHAMEGDVEKSIIAGMNQHLTKPIEPELLYQTLTHYLIANKLSAKNSDEKPEIAKDMHKLQLLKDNTTLHVDEAVKKIQGKRALYLQLVKDFWHKYQTLAHDISELYKAHQQEEFYRRIHSLKSTAQYIGAYELSQSANMLESELKKQGVHIELKLNEVCTHIEYLIAQLNRVYQQEKRPEATEILNTSQAKVFIEQLKPLLNNADIIAEEVSQQLYQLAERTEYHSEIAHLHALINDYDFGEAMDALIQIEKSLSN</sequence>
<dbReference type="Proteomes" id="UP000626370">
    <property type="component" value="Unassembled WGS sequence"/>
</dbReference>
<dbReference type="SMART" id="SM00388">
    <property type="entry name" value="HisKA"/>
    <property type="match status" value="1"/>
</dbReference>
<dbReference type="InterPro" id="IPR036641">
    <property type="entry name" value="HPT_dom_sf"/>
</dbReference>
<feature type="modified residue" description="4-aspartylphosphate" evidence="8">
    <location>
        <position position="1792"/>
    </location>
</feature>
<dbReference type="CDD" id="cd17546">
    <property type="entry name" value="REC_hyHK_CKI1_RcsC-like"/>
    <property type="match status" value="2"/>
</dbReference>
<dbReference type="Pfam" id="PF00069">
    <property type="entry name" value="Pkinase"/>
    <property type="match status" value="1"/>
</dbReference>
<evidence type="ECO:0000256" key="8">
    <source>
        <dbReference type="PROSITE-ProRule" id="PRU00169"/>
    </source>
</evidence>
<dbReference type="RefSeq" id="WP_189378950.1">
    <property type="nucleotide sequence ID" value="NZ_BNAH01000012.1"/>
</dbReference>
<dbReference type="SUPFAM" id="SSF55781">
    <property type="entry name" value="GAF domain-like"/>
    <property type="match status" value="1"/>
</dbReference>
<feature type="domain" description="Protein kinase" evidence="9">
    <location>
        <begin position="7"/>
        <end position="271"/>
    </location>
</feature>
<dbReference type="SMART" id="SM00448">
    <property type="entry name" value="REC"/>
    <property type="match status" value="2"/>
</dbReference>
<dbReference type="Gene3D" id="1.10.510.10">
    <property type="entry name" value="Transferase(Phosphotransferase) domain 1"/>
    <property type="match status" value="1"/>
</dbReference>
<feature type="domain" description="Histidine kinase" evidence="10">
    <location>
        <begin position="1497"/>
        <end position="1718"/>
    </location>
</feature>
<evidence type="ECO:0000256" key="2">
    <source>
        <dbReference type="ARBA" id="ARBA00012438"/>
    </source>
</evidence>
<dbReference type="Gene3D" id="3.30.450.40">
    <property type="match status" value="1"/>
</dbReference>
<dbReference type="Gene3D" id="3.30.565.10">
    <property type="entry name" value="Histidine kinase-like ATPase, C-terminal domain"/>
    <property type="match status" value="1"/>
</dbReference>
<feature type="modified residue" description="4-aspartylphosphate" evidence="8">
    <location>
        <position position="1933"/>
    </location>
</feature>
<dbReference type="InterPro" id="IPR011009">
    <property type="entry name" value="Kinase-like_dom_sf"/>
</dbReference>
<dbReference type="CDD" id="cd16922">
    <property type="entry name" value="HATPase_EvgS-ArcB-TorS-like"/>
    <property type="match status" value="1"/>
</dbReference>
<dbReference type="SUPFAM" id="SSF52540">
    <property type="entry name" value="P-loop containing nucleoside triphosphate hydrolases"/>
    <property type="match status" value="1"/>
</dbReference>
<evidence type="ECO:0000259" key="10">
    <source>
        <dbReference type="PROSITE" id="PS50109"/>
    </source>
</evidence>
<evidence type="ECO:0000256" key="5">
    <source>
        <dbReference type="ARBA" id="ARBA00022777"/>
    </source>
</evidence>
<feature type="modified residue" description="Phosphohistidine" evidence="7">
    <location>
        <position position="2083"/>
    </location>
</feature>
<dbReference type="PROSITE" id="PS50011">
    <property type="entry name" value="PROTEIN_KINASE_DOM"/>
    <property type="match status" value="1"/>
</dbReference>
<dbReference type="Pfam" id="PF00512">
    <property type="entry name" value="HisKA"/>
    <property type="match status" value="1"/>
</dbReference>
<dbReference type="InterPro" id="IPR003661">
    <property type="entry name" value="HisK_dim/P_dom"/>
</dbReference>
<dbReference type="InterPro" id="IPR005467">
    <property type="entry name" value="His_kinase_dom"/>
</dbReference>
<dbReference type="InterPro" id="IPR003594">
    <property type="entry name" value="HATPase_dom"/>
</dbReference>
<evidence type="ECO:0000313" key="14">
    <source>
        <dbReference type="Proteomes" id="UP000626370"/>
    </source>
</evidence>
<dbReference type="Gene3D" id="3.40.50.2300">
    <property type="match status" value="2"/>
</dbReference>
<dbReference type="Gene3D" id="1.20.120.160">
    <property type="entry name" value="HPT domain"/>
    <property type="match status" value="1"/>
</dbReference>
<keyword evidence="6" id="KW-0902">Two-component regulatory system</keyword>
<dbReference type="EC" id="2.7.13.3" evidence="2"/>
<keyword evidence="3 8" id="KW-0597">Phosphoprotein</keyword>
<keyword evidence="4" id="KW-0808">Transferase</keyword>
<dbReference type="Gene3D" id="3.40.50.300">
    <property type="entry name" value="P-loop containing nucleotide triphosphate hydrolases"/>
    <property type="match status" value="1"/>
</dbReference>
<dbReference type="InterPro" id="IPR000719">
    <property type="entry name" value="Prot_kinase_dom"/>
</dbReference>
<dbReference type="SUPFAM" id="SSF47384">
    <property type="entry name" value="Homodimeric domain of signal transducing histidine kinase"/>
    <property type="match status" value="1"/>
</dbReference>
<dbReference type="EMBL" id="BNAH01000012">
    <property type="protein sequence ID" value="GHE97444.1"/>
    <property type="molecule type" value="Genomic_DNA"/>
</dbReference>
<dbReference type="Pfam" id="PF13191">
    <property type="entry name" value="AAA_16"/>
    <property type="match status" value="1"/>
</dbReference>
<evidence type="ECO:0000259" key="9">
    <source>
        <dbReference type="PROSITE" id="PS50011"/>
    </source>
</evidence>
<comment type="caution">
    <text evidence="13">The sequence shown here is derived from an EMBL/GenBank/DDBJ whole genome shotgun (WGS) entry which is preliminary data.</text>
</comment>
<dbReference type="SUPFAM" id="SSF47226">
    <property type="entry name" value="Histidine-containing phosphotransfer domain, HPT domain"/>
    <property type="match status" value="1"/>
</dbReference>
<dbReference type="SMART" id="SM00387">
    <property type="entry name" value="HATPase_c"/>
    <property type="match status" value="1"/>
</dbReference>
<dbReference type="PRINTS" id="PR00344">
    <property type="entry name" value="BCTRLSENSOR"/>
</dbReference>
<keyword evidence="5" id="KW-0418">Kinase</keyword>